<protein>
    <submittedName>
        <fullName evidence="1">Uncharacterized protein</fullName>
    </submittedName>
</protein>
<proteinExistence type="predicted"/>
<feature type="non-terminal residue" evidence="1">
    <location>
        <position position="19"/>
    </location>
</feature>
<organism evidence="1 2">
    <name type="scientific">Araneus ventricosus</name>
    <name type="common">Orbweaver spider</name>
    <name type="synonym">Epeira ventricosa</name>
    <dbReference type="NCBI Taxonomy" id="182803"/>
    <lineage>
        <taxon>Eukaryota</taxon>
        <taxon>Metazoa</taxon>
        <taxon>Ecdysozoa</taxon>
        <taxon>Arthropoda</taxon>
        <taxon>Chelicerata</taxon>
        <taxon>Arachnida</taxon>
        <taxon>Araneae</taxon>
        <taxon>Araneomorphae</taxon>
        <taxon>Entelegynae</taxon>
        <taxon>Araneoidea</taxon>
        <taxon>Araneidae</taxon>
        <taxon>Araneus</taxon>
    </lineage>
</organism>
<dbReference type="Proteomes" id="UP000499080">
    <property type="component" value="Unassembled WGS sequence"/>
</dbReference>
<evidence type="ECO:0000313" key="1">
    <source>
        <dbReference type="EMBL" id="GBN89505.1"/>
    </source>
</evidence>
<gene>
    <name evidence="1" type="ORF">AVEN_198665_1</name>
</gene>
<evidence type="ECO:0000313" key="2">
    <source>
        <dbReference type="Proteomes" id="UP000499080"/>
    </source>
</evidence>
<comment type="caution">
    <text evidence="1">The sequence shown here is derived from an EMBL/GenBank/DDBJ whole genome shotgun (WGS) entry which is preliminary data.</text>
</comment>
<reference evidence="1 2" key="1">
    <citation type="journal article" date="2019" name="Sci. Rep.">
        <title>Orb-weaving spider Araneus ventricosus genome elucidates the spidroin gene catalogue.</title>
        <authorList>
            <person name="Kono N."/>
            <person name="Nakamura H."/>
            <person name="Ohtoshi R."/>
            <person name="Moran D.A.P."/>
            <person name="Shinohara A."/>
            <person name="Yoshida Y."/>
            <person name="Fujiwara M."/>
            <person name="Mori M."/>
            <person name="Tomita M."/>
            <person name="Arakawa K."/>
        </authorList>
    </citation>
    <scope>NUCLEOTIDE SEQUENCE [LARGE SCALE GENOMIC DNA]</scope>
</reference>
<accession>A0A4Y2SRC9</accession>
<dbReference type="AlphaFoldDB" id="A0A4Y2SRC9"/>
<sequence>MAQSDEIHSKKLLCSFKTE</sequence>
<name>A0A4Y2SRC9_ARAVE</name>
<dbReference type="EMBL" id="BGPR01022810">
    <property type="protein sequence ID" value="GBN89505.1"/>
    <property type="molecule type" value="Genomic_DNA"/>
</dbReference>
<keyword evidence="2" id="KW-1185">Reference proteome</keyword>